<accession>A0ABT8G1T4</accession>
<dbReference type="GO" id="GO:0005524">
    <property type="term" value="F:ATP binding"/>
    <property type="evidence" value="ECO:0007669"/>
    <property type="project" value="UniProtKB-KW"/>
</dbReference>
<dbReference type="InterPro" id="IPR015856">
    <property type="entry name" value="ABC_transpr_CbiO/EcfA_su"/>
</dbReference>
<dbReference type="Gene3D" id="3.40.50.300">
    <property type="entry name" value="P-loop containing nucleotide triphosphate hydrolases"/>
    <property type="match status" value="1"/>
</dbReference>
<feature type="domain" description="ABC transporter" evidence="5">
    <location>
        <begin position="2"/>
        <end position="230"/>
    </location>
</feature>
<keyword evidence="4 6" id="KW-0067">ATP-binding</keyword>
<dbReference type="InterPro" id="IPR017871">
    <property type="entry name" value="ABC_transporter-like_CS"/>
</dbReference>
<evidence type="ECO:0000256" key="1">
    <source>
        <dbReference type="ARBA" id="ARBA00005417"/>
    </source>
</evidence>
<organism evidence="6 7">
    <name type="scientific">Demequina zhanjiangensis</name>
    <dbReference type="NCBI Taxonomy" id="3051659"/>
    <lineage>
        <taxon>Bacteria</taxon>
        <taxon>Bacillati</taxon>
        <taxon>Actinomycetota</taxon>
        <taxon>Actinomycetes</taxon>
        <taxon>Micrococcales</taxon>
        <taxon>Demequinaceae</taxon>
        <taxon>Demequina</taxon>
    </lineage>
</organism>
<evidence type="ECO:0000259" key="5">
    <source>
        <dbReference type="PROSITE" id="PS50893"/>
    </source>
</evidence>
<evidence type="ECO:0000313" key="7">
    <source>
        <dbReference type="Proteomes" id="UP001172738"/>
    </source>
</evidence>
<sequence length="235" mass="25157">MIVFEDAAVVAPDSGVTILEPTTLTLSERHISVIGANGSGKSTLARLINGLVMPTEGTVTVEGKTTRKHGREVRRMVGFLFTDPSAQLIMPTAAEDVMLSLRRTVKGKDARMRAALEALESLGLADRADVAVSALSGGQRQLLALAGVLAVAPKIIVADEPTTLLDLKWRGHVGALLRSLPVQLIEVTHDLDSAMRAERTLVIDSGKVVFDGAPGDAVQFYRDLIFGRPEQTQRV</sequence>
<evidence type="ECO:0000256" key="3">
    <source>
        <dbReference type="ARBA" id="ARBA00022741"/>
    </source>
</evidence>
<dbReference type="SUPFAM" id="SSF52540">
    <property type="entry name" value="P-loop containing nucleoside triphosphate hydrolases"/>
    <property type="match status" value="1"/>
</dbReference>
<reference evidence="6" key="1">
    <citation type="submission" date="2023-06" db="EMBL/GenBank/DDBJ databases">
        <title>SYSU T00b26.</title>
        <authorList>
            <person name="Gao L."/>
            <person name="Fang B.-Z."/>
            <person name="Li W.-J."/>
        </authorList>
    </citation>
    <scope>NUCLEOTIDE SEQUENCE</scope>
    <source>
        <strain evidence="6">SYSU T00b26</strain>
    </source>
</reference>
<dbReference type="PROSITE" id="PS50893">
    <property type="entry name" value="ABC_TRANSPORTER_2"/>
    <property type="match status" value="1"/>
</dbReference>
<evidence type="ECO:0000256" key="4">
    <source>
        <dbReference type="ARBA" id="ARBA00022840"/>
    </source>
</evidence>
<dbReference type="InterPro" id="IPR003439">
    <property type="entry name" value="ABC_transporter-like_ATP-bd"/>
</dbReference>
<dbReference type="PANTHER" id="PTHR43553:SF24">
    <property type="entry name" value="ENERGY-COUPLING FACTOR TRANSPORTER ATP-BINDING PROTEIN ECFA1"/>
    <property type="match status" value="1"/>
</dbReference>
<protein>
    <submittedName>
        <fullName evidence="6">ABC transporter ATP-binding protein</fullName>
    </submittedName>
</protein>
<dbReference type="RefSeq" id="WP_301128286.1">
    <property type="nucleotide sequence ID" value="NZ_JAUHPV010000005.1"/>
</dbReference>
<keyword evidence="7" id="KW-1185">Reference proteome</keyword>
<proteinExistence type="inferred from homology"/>
<evidence type="ECO:0000313" key="6">
    <source>
        <dbReference type="EMBL" id="MDN4473090.1"/>
    </source>
</evidence>
<comment type="similarity">
    <text evidence="1">Belongs to the ABC transporter superfamily.</text>
</comment>
<dbReference type="CDD" id="cd03225">
    <property type="entry name" value="ABC_cobalt_CbiO_domain1"/>
    <property type="match status" value="1"/>
</dbReference>
<keyword evidence="3" id="KW-0547">Nucleotide-binding</keyword>
<comment type="caution">
    <text evidence="6">The sequence shown here is derived from an EMBL/GenBank/DDBJ whole genome shotgun (WGS) entry which is preliminary data.</text>
</comment>
<dbReference type="PROSITE" id="PS00211">
    <property type="entry name" value="ABC_TRANSPORTER_1"/>
    <property type="match status" value="1"/>
</dbReference>
<dbReference type="InterPro" id="IPR003593">
    <property type="entry name" value="AAA+_ATPase"/>
</dbReference>
<dbReference type="InterPro" id="IPR050095">
    <property type="entry name" value="ECF_ABC_transporter_ATP-bd"/>
</dbReference>
<dbReference type="InterPro" id="IPR027417">
    <property type="entry name" value="P-loop_NTPase"/>
</dbReference>
<evidence type="ECO:0000256" key="2">
    <source>
        <dbReference type="ARBA" id="ARBA00022448"/>
    </source>
</evidence>
<keyword evidence="2" id="KW-0813">Transport</keyword>
<gene>
    <name evidence="6" type="ORF">QQX04_08825</name>
</gene>
<name>A0ABT8G1T4_9MICO</name>
<dbReference type="SMART" id="SM00382">
    <property type="entry name" value="AAA"/>
    <property type="match status" value="1"/>
</dbReference>
<dbReference type="EMBL" id="JAUHPV010000005">
    <property type="protein sequence ID" value="MDN4473090.1"/>
    <property type="molecule type" value="Genomic_DNA"/>
</dbReference>
<dbReference type="PANTHER" id="PTHR43553">
    <property type="entry name" value="HEAVY METAL TRANSPORTER"/>
    <property type="match status" value="1"/>
</dbReference>
<dbReference type="Proteomes" id="UP001172738">
    <property type="component" value="Unassembled WGS sequence"/>
</dbReference>
<dbReference type="Pfam" id="PF00005">
    <property type="entry name" value="ABC_tran"/>
    <property type="match status" value="1"/>
</dbReference>